<reference evidence="2 3" key="1">
    <citation type="journal article" date="2011" name="Mol. Biol. Evol.">
        <title>Comparative genomic analysis of fruiting body formation in Myxococcales.</title>
        <authorList>
            <person name="Huntley S."/>
            <person name="Hamann N."/>
            <person name="Wegener-Feldbrugge S."/>
            <person name="Treuner-Lange A."/>
            <person name="Kube M."/>
            <person name="Reinhardt R."/>
            <person name="Klages S."/>
            <person name="Muller R."/>
            <person name="Ronning C.M."/>
            <person name="Nierman W.C."/>
            <person name="Sogaard-Andersen L."/>
        </authorList>
    </citation>
    <scope>NUCLEOTIDE SEQUENCE [LARGE SCALE GENOMIC DNA]</scope>
    <source>
        <strain evidence="2 3">DW4/3-1</strain>
    </source>
</reference>
<dbReference type="STRING" id="378806.STAUR_7456"/>
<dbReference type="EMBL" id="CP002271">
    <property type="protein sequence ID" value="ADO75212.1"/>
    <property type="molecule type" value="Genomic_DNA"/>
</dbReference>
<dbReference type="HOGENOM" id="CLU_1010876_0_0_7"/>
<feature type="compositionally biased region" description="Low complexity" evidence="1">
    <location>
        <begin position="129"/>
        <end position="146"/>
    </location>
</feature>
<dbReference type="Proteomes" id="UP000001351">
    <property type="component" value="Chromosome"/>
</dbReference>
<accession>E3FFV3</accession>
<dbReference type="AlphaFoldDB" id="E3FFV3"/>
<dbReference type="eggNOG" id="ENOG5031GKP">
    <property type="taxonomic scope" value="Bacteria"/>
</dbReference>
<feature type="compositionally biased region" description="Low complexity" evidence="1">
    <location>
        <begin position="93"/>
        <end position="110"/>
    </location>
</feature>
<dbReference type="KEGG" id="sur:STAUR_7456"/>
<feature type="compositionally biased region" description="Low complexity" evidence="1">
    <location>
        <begin position="61"/>
        <end position="72"/>
    </location>
</feature>
<keyword evidence="3" id="KW-1185">Reference proteome</keyword>
<gene>
    <name evidence="2" type="ordered locus">STAUR_7456</name>
</gene>
<evidence type="ECO:0000313" key="3">
    <source>
        <dbReference type="Proteomes" id="UP000001351"/>
    </source>
</evidence>
<feature type="compositionally biased region" description="Pro residues" evidence="1">
    <location>
        <begin position="73"/>
        <end position="82"/>
    </location>
</feature>
<organism evidence="2 3">
    <name type="scientific">Stigmatella aurantiaca (strain DW4/3-1)</name>
    <dbReference type="NCBI Taxonomy" id="378806"/>
    <lineage>
        <taxon>Bacteria</taxon>
        <taxon>Pseudomonadati</taxon>
        <taxon>Myxococcota</taxon>
        <taxon>Myxococcia</taxon>
        <taxon>Myxococcales</taxon>
        <taxon>Cystobacterineae</taxon>
        <taxon>Archangiaceae</taxon>
        <taxon>Stigmatella</taxon>
    </lineage>
</organism>
<evidence type="ECO:0000313" key="2">
    <source>
        <dbReference type="EMBL" id="ADO75212.1"/>
    </source>
</evidence>
<sequence length="265" mass="27470">MSTRPQSTAPGAGDSQAWRLLTEAVTSFHKGSASMGRRAWMGVIGVCALLTGCQGRDRTEPAAPAASARTPAPARPTAPPAPSQEGISEEAPARQQAAAPPQTAAPQRPASTIGRTTLPGAAPGPVTSTAPQAATAPGAQATAPAANEGRVMIGMEAIQASEDEDWYKGAARAAKAFQENNNQPLEQVVIATGSVDGKISRVSQGAVHVRDTEGNVYQLRIDKKSRGLRQGQRVPLKELDEGTPVRASFDLVGGGSIARDIEVRR</sequence>
<name>E3FFV3_STIAD</name>
<proteinExistence type="predicted"/>
<evidence type="ECO:0000256" key="1">
    <source>
        <dbReference type="SAM" id="MobiDB-lite"/>
    </source>
</evidence>
<feature type="region of interest" description="Disordered" evidence="1">
    <location>
        <begin position="57"/>
        <end position="147"/>
    </location>
</feature>
<protein>
    <submittedName>
        <fullName evidence="2">Conserved uncharacterized protein</fullName>
    </submittedName>
</protein>